<name>A0ABP7UDF5_9ACTN</name>
<accession>A0ABP7UDF5</accession>
<dbReference type="EMBL" id="BAAAZY010000003">
    <property type="protein sequence ID" value="GAA4041000.1"/>
    <property type="molecule type" value="Genomic_DNA"/>
</dbReference>
<keyword evidence="2" id="KW-1185">Reference proteome</keyword>
<comment type="caution">
    <text evidence="1">The sequence shown here is derived from an EMBL/GenBank/DDBJ whole genome shotgun (WGS) entry which is preliminary data.</text>
</comment>
<gene>
    <name evidence="1" type="ORF">GCM10022233_07150</name>
</gene>
<reference evidence="2" key="1">
    <citation type="journal article" date="2019" name="Int. J. Syst. Evol. Microbiol.">
        <title>The Global Catalogue of Microorganisms (GCM) 10K type strain sequencing project: providing services to taxonomists for standard genome sequencing and annotation.</title>
        <authorList>
            <consortium name="The Broad Institute Genomics Platform"/>
            <consortium name="The Broad Institute Genome Sequencing Center for Infectious Disease"/>
            <person name="Wu L."/>
            <person name="Ma J."/>
        </authorList>
    </citation>
    <scope>NUCLEOTIDE SEQUENCE [LARGE SCALE GENOMIC DNA]</scope>
    <source>
        <strain evidence="2">JCM 16925</strain>
    </source>
</reference>
<evidence type="ECO:0000313" key="2">
    <source>
        <dbReference type="Proteomes" id="UP001499984"/>
    </source>
</evidence>
<protein>
    <submittedName>
        <fullName evidence="1">Uncharacterized protein</fullName>
    </submittedName>
</protein>
<dbReference type="Proteomes" id="UP001499984">
    <property type="component" value="Unassembled WGS sequence"/>
</dbReference>
<sequence length="93" mass="9387">MSQSLAAAGTAAVPMAEVVLAGDLARPAITRCCPGRRSARTSAHAPVLLAAGVDETPLDRAGPHLVLPQDRCGARCISGITAIRVDGGYPAPT</sequence>
<evidence type="ECO:0000313" key="1">
    <source>
        <dbReference type="EMBL" id="GAA4041000.1"/>
    </source>
</evidence>
<proteinExistence type="predicted"/>
<organism evidence="1 2">
    <name type="scientific">Streptomyces shaanxiensis</name>
    <dbReference type="NCBI Taxonomy" id="653357"/>
    <lineage>
        <taxon>Bacteria</taxon>
        <taxon>Bacillati</taxon>
        <taxon>Actinomycetota</taxon>
        <taxon>Actinomycetes</taxon>
        <taxon>Kitasatosporales</taxon>
        <taxon>Streptomycetaceae</taxon>
        <taxon>Streptomyces</taxon>
    </lineage>
</organism>